<evidence type="ECO:0000256" key="2">
    <source>
        <dbReference type="ARBA" id="ARBA00022527"/>
    </source>
</evidence>
<dbReference type="InterPro" id="IPR000719">
    <property type="entry name" value="Prot_kinase_dom"/>
</dbReference>
<sequence>MAPARTTKRKAPSEPHSETARKRIRTEVQSSRLVNVRGALDNFLHFYSDKPEYKSVPPPSLRIPKSRRPDPLYVDHCLYIKTIGQGSTCTVGVVESMRDEHPLDKPATLFAVKIVRKVVMRVNEDDLDAQPPKGDHHNVKNTERTCLGTLPWNAFVAGMISTDSDNFNFYTLLEYFSGGSLQNILDGHGAQSPRQARFYIACIALGVDFLHRNGVLHCDIKPDNILMCTSGYPVLADFGNIRDVDALKKDQREWFVLGTSAWMCPEIHKESKTPPPKCSPTMIDWWALGCILFSLIGGRSPFIASGDQHDGPVIARVVNRDFVQPIDSLPAGPNCKDLISRFLRADPYARIGANGHGLQEIKLHPWMQNIIWHKVFAREYLAPLMMTAVPETKQPHLYPLPRQIRVPDMEVWTPPVHLAYMPPKAKKTPV</sequence>
<keyword evidence="3" id="KW-0808">Transferase</keyword>
<dbReference type="InterPro" id="IPR050236">
    <property type="entry name" value="Ser_Thr_kinase_AGC"/>
</dbReference>
<reference evidence="11" key="1">
    <citation type="submission" date="2023-06" db="EMBL/GenBank/DDBJ databases">
        <authorList>
            <consortium name="Lawrence Berkeley National Laboratory"/>
            <person name="Ahrendt S."/>
            <person name="Sahu N."/>
            <person name="Indic B."/>
            <person name="Wong-Bajracharya J."/>
            <person name="Merenyi Z."/>
            <person name="Ke H.-M."/>
            <person name="Monk M."/>
            <person name="Kocsube S."/>
            <person name="Drula E."/>
            <person name="Lipzen A."/>
            <person name="Balint B."/>
            <person name="Henrissat B."/>
            <person name="Andreopoulos B."/>
            <person name="Martin F.M."/>
            <person name="Harder C.B."/>
            <person name="Rigling D."/>
            <person name="Ford K.L."/>
            <person name="Foster G.D."/>
            <person name="Pangilinan J."/>
            <person name="Papanicolaou A."/>
            <person name="Barry K."/>
            <person name="LaButti K."/>
            <person name="Viragh M."/>
            <person name="Koriabine M."/>
            <person name="Yan M."/>
            <person name="Riley R."/>
            <person name="Champramary S."/>
            <person name="Plett K.L."/>
            <person name="Tsai I.J."/>
            <person name="Slot J."/>
            <person name="Sipos G."/>
            <person name="Plett J."/>
            <person name="Nagy L.G."/>
            <person name="Grigoriev I.V."/>
        </authorList>
    </citation>
    <scope>NUCLEOTIDE SEQUENCE</scope>
    <source>
        <strain evidence="11">CCBAS 213</strain>
    </source>
</reference>
<dbReference type="EMBL" id="JAUEPS010000007">
    <property type="protein sequence ID" value="KAK0463637.1"/>
    <property type="molecule type" value="Genomic_DNA"/>
</dbReference>
<feature type="region of interest" description="Disordered" evidence="9">
    <location>
        <begin position="1"/>
        <end position="25"/>
    </location>
</feature>
<dbReference type="Gene3D" id="3.30.200.20">
    <property type="entry name" value="Phosphorylase Kinase, domain 1"/>
    <property type="match status" value="1"/>
</dbReference>
<evidence type="ECO:0000313" key="12">
    <source>
        <dbReference type="Proteomes" id="UP001175211"/>
    </source>
</evidence>
<protein>
    <recommendedName>
        <fullName evidence="1">non-specific serine/threonine protein kinase</fullName>
        <ecNumber evidence="1">2.7.11.1</ecNumber>
    </recommendedName>
</protein>
<keyword evidence="4" id="KW-0547">Nucleotide-binding</keyword>
<dbReference type="AlphaFoldDB" id="A0AA39NDI5"/>
<evidence type="ECO:0000256" key="4">
    <source>
        <dbReference type="ARBA" id="ARBA00022741"/>
    </source>
</evidence>
<accession>A0AA39NDI5</accession>
<name>A0AA39NDI5_ARMTA</name>
<evidence type="ECO:0000256" key="9">
    <source>
        <dbReference type="SAM" id="MobiDB-lite"/>
    </source>
</evidence>
<dbReference type="PROSITE" id="PS00108">
    <property type="entry name" value="PROTEIN_KINASE_ST"/>
    <property type="match status" value="1"/>
</dbReference>
<keyword evidence="6" id="KW-0067">ATP-binding</keyword>
<dbReference type="Proteomes" id="UP001175211">
    <property type="component" value="Unassembled WGS sequence"/>
</dbReference>
<comment type="catalytic activity">
    <reaction evidence="8">
        <text>L-seryl-[protein] + ATP = O-phospho-L-seryl-[protein] + ADP + H(+)</text>
        <dbReference type="Rhea" id="RHEA:17989"/>
        <dbReference type="Rhea" id="RHEA-COMP:9863"/>
        <dbReference type="Rhea" id="RHEA-COMP:11604"/>
        <dbReference type="ChEBI" id="CHEBI:15378"/>
        <dbReference type="ChEBI" id="CHEBI:29999"/>
        <dbReference type="ChEBI" id="CHEBI:30616"/>
        <dbReference type="ChEBI" id="CHEBI:83421"/>
        <dbReference type="ChEBI" id="CHEBI:456216"/>
        <dbReference type="EC" id="2.7.11.1"/>
    </reaction>
</comment>
<keyword evidence="5 11" id="KW-0418">Kinase</keyword>
<evidence type="ECO:0000256" key="8">
    <source>
        <dbReference type="ARBA" id="ARBA00048679"/>
    </source>
</evidence>
<proteinExistence type="predicted"/>
<feature type="compositionally biased region" description="Basic and acidic residues" evidence="9">
    <location>
        <begin position="11"/>
        <end position="21"/>
    </location>
</feature>
<evidence type="ECO:0000313" key="11">
    <source>
        <dbReference type="EMBL" id="KAK0463637.1"/>
    </source>
</evidence>
<dbReference type="GeneID" id="85355648"/>
<evidence type="ECO:0000256" key="3">
    <source>
        <dbReference type="ARBA" id="ARBA00022679"/>
    </source>
</evidence>
<dbReference type="RefSeq" id="XP_060334947.1">
    <property type="nucleotide sequence ID" value="XM_060472100.1"/>
</dbReference>
<dbReference type="PANTHER" id="PTHR24356:SF1">
    <property type="entry name" value="SERINE_THREONINE-PROTEIN KINASE GREATWALL"/>
    <property type="match status" value="1"/>
</dbReference>
<dbReference type="PANTHER" id="PTHR24356">
    <property type="entry name" value="SERINE/THREONINE-PROTEIN KINASE"/>
    <property type="match status" value="1"/>
</dbReference>
<dbReference type="InterPro" id="IPR008271">
    <property type="entry name" value="Ser/Thr_kinase_AS"/>
</dbReference>
<keyword evidence="12" id="KW-1185">Reference proteome</keyword>
<dbReference type="SMART" id="SM00220">
    <property type="entry name" value="S_TKc"/>
    <property type="match status" value="1"/>
</dbReference>
<comment type="catalytic activity">
    <reaction evidence="7">
        <text>L-threonyl-[protein] + ATP = O-phospho-L-threonyl-[protein] + ADP + H(+)</text>
        <dbReference type="Rhea" id="RHEA:46608"/>
        <dbReference type="Rhea" id="RHEA-COMP:11060"/>
        <dbReference type="Rhea" id="RHEA-COMP:11605"/>
        <dbReference type="ChEBI" id="CHEBI:15378"/>
        <dbReference type="ChEBI" id="CHEBI:30013"/>
        <dbReference type="ChEBI" id="CHEBI:30616"/>
        <dbReference type="ChEBI" id="CHEBI:61977"/>
        <dbReference type="ChEBI" id="CHEBI:456216"/>
        <dbReference type="EC" id="2.7.11.1"/>
    </reaction>
</comment>
<dbReference type="Gene3D" id="1.10.510.10">
    <property type="entry name" value="Transferase(Phosphotransferase) domain 1"/>
    <property type="match status" value="1"/>
</dbReference>
<keyword evidence="2" id="KW-0723">Serine/threonine-protein kinase</keyword>
<dbReference type="PROSITE" id="PS50011">
    <property type="entry name" value="PROTEIN_KINASE_DOM"/>
    <property type="match status" value="1"/>
</dbReference>
<dbReference type="SUPFAM" id="SSF56112">
    <property type="entry name" value="Protein kinase-like (PK-like)"/>
    <property type="match status" value="1"/>
</dbReference>
<dbReference type="GO" id="GO:0035556">
    <property type="term" value="P:intracellular signal transduction"/>
    <property type="evidence" value="ECO:0007669"/>
    <property type="project" value="TreeGrafter"/>
</dbReference>
<gene>
    <name evidence="11" type="ORF">EV420DRAFT_1519256</name>
</gene>
<feature type="compositionally biased region" description="Basic residues" evidence="9">
    <location>
        <begin position="1"/>
        <end position="10"/>
    </location>
</feature>
<evidence type="ECO:0000256" key="7">
    <source>
        <dbReference type="ARBA" id="ARBA00047899"/>
    </source>
</evidence>
<organism evidence="11 12">
    <name type="scientific">Armillaria tabescens</name>
    <name type="common">Ringless honey mushroom</name>
    <name type="synonym">Agaricus tabescens</name>
    <dbReference type="NCBI Taxonomy" id="1929756"/>
    <lineage>
        <taxon>Eukaryota</taxon>
        <taxon>Fungi</taxon>
        <taxon>Dikarya</taxon>
        <taxon>Basidiomycota</taxon>
        <taxon>Agaricomycotina</taxon>
        <taxon>Agaricomycetes</taxon>
        <taxon>Agaricomycetidae</taxon>
        <taxon>Agaricales</taxon>
        <taxon>Marasmiineae</taxon>
        <taxon>Physalacriaceae</taxon>
        <taxon>Desarmillaria</taxon>
    </lineage>
</organism>
<feature type="domain" description="Protein kinase" evidence="10">
    <location>
        <begin position="77"/>
        <end position="367"/>
    </location>
</feature>
<dbReference type="GO" id="GO:0004674">
    <property type="term" value="F:protein serine/threonine kinase activity"/>
    <property type="evidence" value="ECO:0007669"/>
    <property type="project" value="UniProtKB-KW"/>
</dbReference>
<comment type="caution">
    <text evidence="11">The sequence shown here is derived from an EMBL/GenBank/DDBJ whole genome shotgun (WGS) entry which is preliminary data.</text>
</comment>
<dbReference type="EC" id="2.7.11.1" evidence="1"/>
<evidence type="ECO:0000256" key="6">
    <source>
        <dbReference type="ARBA" id="ARBA00022840"/>
    </source>
</evidence>
<evidence type="ECO:0000256" key="5">
    <source>
        <dbReference type="ARBA" id="ARBA00022777"/>
    </source>
</evidence>
<dbReference type="GO" id="GO:0005524">
    <property type="term" value="F:ATP binding"/>
    <property type="evidence" value="ECO:0007669"/>
    <property type="project" value="UniProtKB-KW"/>
</dbReference>
<evidence type="ECO:0000256" key="1">
    <source>
        <dbReference type="ARBA" id="ARBA00012513"/>
    </source>
</evidence>
<evidence type="ECO:0000259" key="10">
    <source>
        <dbReference type="PROSITE" id="PS50011"/>
    </source>
</evidence>
<dbReference type="InterPro" id="IPR011009">
    <property type="entry name" value="Kinase-like_dom_sf"/>
</dbReference>
<dbReference type="Pfam" id="PF00069">
    <property type="entry name" value="Pkinase"/>
    <property type="match status" value="1"/>
</dbReference>